<dbReference type="InterPro" id="IPR038726">
    <property type="entry name" value="PDDEXK_AddAB-type"/>
</dbReference>
<dbReference type="InterPro" id="IPR011335">
    <property type="entry name" value="Restrct_endonuc-II-like"/>
</dbReference>
<dbReference type="Pfam" id="PF12705">
    <property type="entry name" value="PDDEXK_1"/>
    <property type="match status" value="1"/>
</dbReference>
<gene>
    <name evidence="2" type="ORF">A2988_04475</name>
</gene>
<accession>A0A1F5BVT1</accession>
<sequence length="380" mass="43723">MKTSYSALETFKQCPQKYKFQELDRIKVPRSKEALFGTLVHSALKFLHDKEPKFPSKEELLAFYEKNWLSEAKAAWSDEYEERVYKDQGANMLSEYYDRLDKAKSNVVDLELSFSVLLEDAAGEQHIVKGKIDRIDKLQDGAFEIIDYKTNRKMPSQDSVDNNLQLSIYHLALTSRWPNLNPEEVRLSLYFLKHNEKLSTTRNAGQLAQTKADILATIQQVKKSDFSPAPSKLCDYCGYRPLCPVWKHEYAVKEHPQDNETIRAVVAEYAALKAGTQQNEKRIEELKKIIGDFCDAQGVERVFGDGNYVSRKLQKRYAYDIAKIKAILEPLNLWNEIADIDGKKLAEIAKALPLHTQKEIEQAKKVESEYKVFSVAKKNN</sequence>
<reference evidence="2 3" key="1">
    <citation type="journal article" date="2016" name="Nat. Commun.">
        <title>Thousands of microbial genomes shed light on interconnected biogeochemical processes in an aquifer system.</title>
        <authorList>
            <person name="Anantharaman K."/>
            <person name="Brown C.T."/>
            <person name="Hug L.A."/>
            <person name="Sharon I."/>
            <person name="Castelle C.J."/>
            <person name="Probst A.J."/>
            <person name="Thomas B.C."/>
            <person name="Singh A."/>
            <person name="Wilkins M.J."/>
            <person name="Karaoz U."/>
            <person name="Brodie E.L."/>
            <person name="Williams K.H."/>
            <person name="Hubbard S.S."/>
            <person name="Banfield J.F."/>
        </authorList>
    </citation>
    <scope>NUCLEOTIDE SEQUENCE [LARGE SCALE GENOMIC DNA]</scope>
</reference>
<dbReference type="STRING" id="1797298.A2988_04475"/>
<comment type="caution">
    <text evidence="2">The sequence shown here is derived from an EMBL/GenBank/DDBJ whole genome shotgun (WGS) entry which is preliminary data.</text>
</comment>
<dbReference type="SUPFAM" id="SSF52980">
    <property type="entry name" value="Restriction endonuclease-like"/>
    <property type="match status" value="1"/>
</dbReference>
<dbReference type="InterPro" id="IPR011604">
    <property type="entry name" value="PDDEXK-like_dom_sf"/>
</dbReference>
<dbReference type="EMBL" id="MEYS01000001">
    <property type="protein sequence ID" value="OGD34724.1"/>
    <property type="molecule type" value="Genomic_DNA"/>
</dbReference>
<protein>
    <recommendedName>
        <fullName evidence="1">PD-(D/E)XK endonuclease-like domain-containing protein</fullName>
    </recommendedName>
</protein>
<evidence type="ECO:0000313" key="2">
    <source>
        <dbReference type="EMBL" id="OGD34724.1"/>
    </source>
</evidence>
<organism evidence="2 3">
    <name type="scientific">Candidatus Azambacteria bacterium RIFCSPLOWO2_01_FULL_46_25</name>
    <dbReference type="NCBI Taxonomy" id="1797298"/>
    <lineage>
        <taxon>Bacteria</taxon>
        <taxon>Candidatus Azamiibacteriota</taxon>
    </lineage>
</organism>
<evidence type="ECO:0000259" key="1">
    <source>
        <dbReference type="Pfam" id="PF12705"/>
    </source>
</evidence>
<dbReference type="Proteomes" id="UP000176650">
    <property type="component" value="Unassembled WGS sequence"/>
</dbReference>
<dbReference type="AlphaFoldDB" id="A0A1F5BVT1"/>
<feature type="domain" description="PD-(D/E)XK endonuclease-like" evidence="1">
    <location>
        <begin position="3"/>
        <end position="244"/>
    </location>
</feature>
<proteinExistence type="predicted"/>
<name>A0A1F5BVT1_9BACT</name>
<dbReference type="Gene3D" id="3.90.320.10">
    <property type="match status" value="1"/>
</dbReference>
<evidence type="ECO:0000313" key="3">
    <source>
        <dbReference type="Proteomes" id="UP000176650"/>
    </source>
</evidence>